<organism evidence="1 2">
    <name type="scientific">Catellatospora chokoriensis</name>
    <dbReference type="NCBI Taxonomy" id="310353"/>
    <lineage>
        <taxon>Bacteria</taxon>
        <taxon>Bacillati</taxon>
        <taxon>Actinomycetota</taxon>
        <taxon>Actinomycetes</taxon>
        <taxon>Micromonosporales</taxon>
        <taxon>Micromonosporaceae</taxon>
        <taxon>Catellatospora</taxon>
    </lineage>
</organism>
<keyword evidence="2" id="KW-1185">Reference proteome</keyword>
<reference evidence="1 2" key="1">
    <citation type="submission" date="2021-01" db="EMBL/GenBank/DDBJ databases">
        <title>Whole genome shotgun sequence of Catellatospora chokoriensis NBRC 107358.</title>
        <authorList>
            <person name="Komaki H."/>
            <person name="Tamura T."/>
        </authorList>
    </citation>
    <scope>NUCLEOTIDE SEQUENCE [LARGE SCALE GENOMIC DNA]</scope>
    <source>
        <strain evidence="1 2">NBRC 107358</strain>
    </source>
</reference>
<name>A0A8J3K014_9ACTN</name>
<evidence type="ECO:0000313" key="1">
    <source>
        <dbReference type="EMBL" id="GIF90421.1"/>
    </source>
</evidence>
<proteinExistence type="predicted"/>
<dbReference type="EMBL" id="BONG01000023">
    <property type="protein sequence ID" value="GIF90421.1"/>
    <property type="molecule type" value="Genomic_DNA"/>
</dbReference>
<dbReference type="AlphaFoldDB" id="A0A8J3K014"/>
<comment type="caution">
    <text evidence="1">The sequence shown here is derived from an EMBL/GenBank/DDBJ whole genome shotgun (WGS) entry which is preliminary data.</text>
</comment>
<sequence length="50" mass="5466">MVNQPRQRAAGPQFGVAHIDQDLVLARVLARDPAQQALALVDAARKYRLG</sequence>
<gene>
    <name evidence="1" type="ORF">Cch02nite_38650</name>
</gene>
<accession>A0A8J3K014</accession>
<evidence type="ECO:0000313" key="2">
    <source>
        <dbReference type="Proteomes" id="UP000619293"/>
    </source>
</evidence>
<dbReference type="Proteomes" id="UP000619293">
    <property type="component" value="Unassembled WGS sequence"/>
</dbReference>
<protein>
    <submittedName>
        <fullName evidence="1">Uncharacterized protein</fullName>
    </submittedName>
</protein>